<comment type="similarity">
    <text evidence="1">Belongs to the Gfa family.</text>
</comment>
<dbReference type="PANTHER" id="PTHR33337">
    <property type="entry name" value="GFA DOMAIN-CONTAINING PROTEIN"/>
    <property type="match status" value="1"/>
</dbReference>
<dbReference type="SUPFAM" id="SSF51316">
    <property type="entry name" value="Mss4-like"/>
    <property type="match status" value="1"/>
</dbReference>
<evidence type="ECO:0000259" key="5">
    <source>
        <dbReference type="PROSITE" id="PS51891"/>
    </source>
</evidence>
<evidence type="ECO:0000256" key="4">
    <source>
        <dbReference type="ARBA" id="ARBA00023239"/>
    </source>
</evidence>
<dbReference type="PROSITE" id="PS51891">
    <property type="entry name" value="CENP_V_GFA"/>
    <property type="match status" value="1"/>
</dbReference>
<proteinExistence type="inferred from homology"/>
<name>A0A382RXH5_9ZZZZ</name>
<keyword evidence="3" id="KW-0862">Zinc</keyword>
<dbReference type="GO" id="GO:0016846">
    <property type="term" value="F:carbon-sulfur lyase activity"/>
    <property type="evidence" value="ECO:0007669"/>
    <property type="project" value="InterPro"/>
</dbReference>
<dbReference type="Pfam" id="PF04828">
    <property type="entry name" value="GFA"/>
    <property type="match status" value="1"/>
</dbReference>
<keyword evidence="2" id="KW-0479">Metal-binding</keyword>
<dbReference type="InterPro" id="IPR006913">
    <property type="entry name" value="CENP-V/GFA"/>
</dbReference>
<reference evidence="6" key="1">
    <citation type="submission" date="2018-05" db="EMBL/GenBank/DDBJ databases">
        <authorList>
            <person name="Lanie J.A."/>
            <person name="Ng W.-L."/>
            <person name="Kazmierczak K.M."/>
            <person name="Andrzejewski T.M."/>
            <person name="Davidsen T.M."/>
            <person name="Wayne K.J."/>
            <person name="Tettelin H."/>
            <person name="Glass J.I."/>
            <person name="Rusch D."/>
            <person name="Podicherti R."/>
            <person name="Tsui H.-C.T."/>
            <person name="Winkler M.E."/>
        </authorList>
    </citation>
    <scope>NUCLEOTIDE SEQUENCE</scope>
</reference>
<feature type="domain" description="CENP-V/GFA" evidence="5">
    <location>
        <begin position="3"/>
        <end position="105"/>
    </location>
</feature>
<accession>A0A382RXH5</accession>
<protein>
    <recommendedName>
        <fullName evidence="5">CENP-V/GFA domain-containing protein</fullName>
    </recommendedName>
</protein>
<organism evidence="6">
    <name type="scientific">marine metagenome</name>
    <dbReference type="NCBI Taxonomy" id="408172"/>
    <lineage>
        <taxon>unclassified sequences</taxon>
        <taxon>metagenomes</taxon>
        <taxon>ecological metagenomes</taxon>
    </lineage>
</organism>
<keyword evidence="4" id="KW-0456">Lyase</keyword>
<evidence type="ECO:0000313" key="6">
    <source>
        <dbReference type="EMBL" id="SVD02333.1"/>
    </source>
</evidence>
<dbReference type="PANTHER" id="PTHR33337:SF40">
    <property type="entry name" value="CENP-V_GFA DOMAIN-CONTAINING PROTEIN-RELATED"/>
    <property type="match status" value="1"/>
</dbReference>
<evidence type="ECO:0000256" key="2">
    <source>
        <dbReference type="ARBA" id="ARBA00022723"/>
    </source>
</evidence>
<dbReference type="GO" id="GO:0046872">
    <property type="term" value="F:metal ion binding"/>
    <property type="evidence" value="ECO:0007669"/>
    <property type="project" value="UniProtKB-KW"/>
</dbReference>
<dbReference type="InterPro" id="IPR011057">
    <property type="entry name" value="Mss4-like_sf"/>
</dbReference>
<evidence type="ECO:0000256" key="3">
    <source>
        <dbReference type="ARBA" id="ARBA00022833"/>
    </source>
</evidence>
<dbReference type="AlphaFoldDB" id="A0A382RXH5"/>
<gene>
    <name evidence="6" type="ORF">METZ01_LOCUS355187</name>
</gene>
<dbReference type="Gene3D" id="3.90.1590.10">
    <property type="entry name" value="glutathione-dependent formaldehyde- activating enzyme (gfa)"/>
    <property type="match status" value="1"/>
</dbReference>
<sequence>MSIKETCHCGSVEFTLQNDPMMHFACHCSDCQKLWGNSFFGYAYSTDDISITGEVKKYSFEGGSGNQLHFVFCPECGSKIHSQPDLIEGLIYVPCGMLKEHYEYEPKVEIFSANKASCFAQLKATAESYEHNGTIERISELLENLEQR</sequence>
<dbReference type="EMBL" id="UINC01124889">
    <property type="protein sequence ID" value="SVD02333.1"/>
    <property type="molecule type" value="Genomic_DNA"/>
</dbReference>
<evidence type="ECO:0000256" key="1">
    <source>
        <dbReference type="ARBA" id="ARBA00005495"/>
    </source>
</evidence>